<evidence type="ECO:0000313" key="3">
    <source>
        <dbReference type="Proteomes" id="UP001174909"/>
    </source>
</evidence>
<dbReference type="AlphaFoldDB" id="A0AA35R155"/>
<evidence type="ECO:0000313" key="2">
    <source>
        <dbReference type="EMBL" id="CAI7998852.1"/>
    </source>
</evidence>
<dbReference type="Proteomes" id="UP001174909">
    <property type="component" value="Unassembled WGS sequence"/>
</dbReference>
<feature type="domain" description="THIF-type NAD/FAD binding fold" evidence="1">
    <location>
        <begin position="2"/>
        <end position="86"/>
    </location>
</feature>
<evidence type="ECO:0000259" key="1">
    <source>
        <dbReference type="Pfam" id="PF00899"/>
    </source>
</evidence>
<proteinExistence type="predicted"/>
<dbReference type="CDD" id="cd00757">
    <property type="entry name" value="ThiF_MoeB_HesA_family"/>
    <property type="match status" value="1"/>
</dbReference>
<gene>
    <name evidence="2" type="ORF">GBAR_LOCUS2547</name>
</gene>
<protein>
    <submittedName>
        <fullName evidence="2">Adenylyltransferase and sulfurtransferase MOCS3</fullName>
    </submittedName>
</protein>
<dbReference type="PANTHER" id="PTHR10953">
    <property type="entry name" value="UBIQUITIN-ACTIVATING ENZYME E1"/>
    <property type="match status" value="1"/>
</dbReference>
<organism evidence="2 3">
    <name type="scientific">Geodia barretti</name>
    <name type="common">Barrett's horny sponge</name>
    <dbReference type="NCBI Taxonomy" id="519541"/>
    <lineage>
        <taxon>Eukaryota</taxon>
        <taxon>Metazoa</taxon>
        <taxon>Porifera</taxon>
        <taxon>Demospongiae</taxon>
        <taxon>Heteroscleromorpha</taxon>
        <taxon>Tetractinellida</taxon>
        <taxon>Astrophorina</taxon>
        <taxon>Geodiidae</taxon>
        <taxon>Geodia</taxon>
    </lineage>
</organism>
<dbReference type="SUPFAM" id="SSF69572">
    <property type="entry name" value="Activating enzymes of the ubiquitin-like proteins"/>
    <property type="match status" value="1"/>
</dbReference>
<dbReference type="Pfam" id="PF00899">
    <property type="entry name" value="ThiF"/>
    <property type="match status" value="2"/>
</dbReference>
<dbReference type="InterPro" id="IPR035985">
    <property type="entry name" value="Ubiquitin-activating_enz"/>
</dbReference>
<dbReference type="InterPro" id="IPR000594">
    <property type="entry name" value="ThiF_NAD_FAD-bd"/>
</dbReference>
<reference evidence="2" key="1">
    <citation type="submission" date="2023-03" db="EMBL/GenBank/DDBJ databases">
        <authorList>
            <person name="Steffen K."/>
            <person name="Cardenas P."/>
        </authorList>
    </citation>
    <scope>NUCLEOTIDE SEQUENCE</scope>
</reference>
<keyword evidence="2" id="KW-0808">Transferase</keyword>
<dbReference type="GO" id="GO:0005829">
    <property type="term" value="C:cytosol"/>
    <property type="evidence" value="ECO:0007669"/>
    <property type="project" value="TreeGrafter"/>
</dbReference>
<dbReference type="GO" id="GO:0016779">
    <property type="term" value="F:nucleotidyltransferase activity"/>
    <property type="evidence" value="ECO:0007669"/>
    <property type="project" value="UniProtKB-KW"/>
</dbReference>
<keyword evidence="3" id="KW-1185">Reference proteome</keyword>
<dbReference type="GO" id="GO:0004792">
    <property type="term" value="F:thiosulfate-cyanide sulfurtransferase activity"/>
    <property type="evidence" value="ECO:0007669"/>
    <property type="project" value="TreeGrafter"/>
</dbReference>
<feature type="domain" description="THIF-type NAD/FAD binding fold" evidence="1">
    <location>
        <begin position="88"/>
        <end position="203"/>
    </location>
</feature>
<sequence length="230" mass="24234">MPNVGSAGQRKLVGAKVLVVGAGGLGSPVSLYLALAGVGTIGIVDFDVVDVSNLQRQILHTNADVGRRKVISAKETLQAHNPEVNVINNFATRYLVNDAAYLAGKPLVDGAILVFDGQAATYIPGQGCYRCLFPDPPPPGEVPNCAEAGVIGALPGLVGSIQALETIKLVMDIGETLSARMLIIDALTMEFREIKVRRNPNCKLCGDNPEVTELIDYEIFCGIAPPQAVA</sequence>
<name>A0AA35R155_GEOBA</name>
<comment type="caution">
    <text evidence="2">The sequence shown here is derived from an EMBL/GenBank/DDBJ whole genome shotgun (WGS) entry which is preliminary data.</text>
</comment>
<dbReference type="PANTHER" id="PTHR10953:SF102">
    <property type="entry name" value="ADENYLYLTRANSFERASE AND SULFURTRANSFERASE MOCS3"/>
    <property type="match status" value="1"/>
</dbReference>
<dbReference type="EMBL" id="CASHTH010000353">
    <property type="protein sequence ID" value="CAI7998852.1"/>
    <property type="molecule type" value="Genomic_DNA"/>
</dbReference>
<keyword evidence="2" id="KW-0548">Nucleotidyltransferase</keyword>
<dbReference type="GO" id="GO:0008146">
    <property type="term" value="F:sulfotransferase activity"/>
    <property type="evidence" value="ECO:0007669"/>
    <property type="project" value="TreeGrafter"/>
</dbReference>
<dbReference type="Gene3D" id="3.40.50.720">
    <property type="entry name" value="NAD(P)-binding Rossmann-like Domain"/>
    <property type="match status" value="2"/>
</dbReference>
<accession>A0AA35R155</accession>
<dbReference type="InterPro" id="IPR045886">
    <property type="entry name" value="ThiF/MoeB/HesA"/>
</dbReference>
<dbReference type="GO" id="GO:0008641">
    <property type="term" value="F:ubiquitin-like modifier activating enzyme activity"/>
    <property type="evidence" value="ECO:0007669"/>
    <property type="project" value="InterPro"/>
</dbReference>